<feature type="region of interest" description="Disordered" evidence="1">
    <location>
        <begin position="201"/>
        <end position="221"/>
    </location>
</feature>
<keyword evidence="3" id="KW-1185">Reference proteome</keyword>
<name>A0A9Q0KNU0_9MAGN</name>
<feature type="compositionally biased region" description="Acidic residues" evidence="1">
    <location>
        <begin position="201"/>
        <end position="219"/>
    </location>
</feature>
<evidence type="ECO:0000256" key="1">
    <source>
        <dbReference type="SAM" id="MobiDB-lite"/>
    </source>
</evidence>
<proteinExistence type="predicted"/>
<dbReference type="EMBL" id="JAMYWD010000004">
    <property type="protein sequence ID" value="KAJ4973651.1"/>
    <property type="molecule type" value="Genomic_DNA"/>
</dbReference>
<organism evidence="2 3">
    <name type="scientific">Protea cynaroides</name>
    <dbReference type="NCBI Taxonomy" id="273540"/>
    <lineage>
        <taxon>Eukaryota</taxon>
        <taxon>Viridiplantae</taxon>
        <taxon>Streptophyta</taxon>
        <taxon>Embryophyta</taxon>
        <taxon>Tracheophyta</taxon>
        <taxon>Spermatophyta</taxon>
        <taxon>Magnoliopsida</taxon>
        <taxon>Proteales</taxon>
        <taxon>Proteaceae</taxon>
        <taxon>Protea</taxon>
    </lineage>
</organism>
<feature type="compositionally biased region" description="Low complexity" evidence="1">
    <location>
        <begin position="14"/>
        <end position="25"/>
    </location>
</feature>
<reference evidence="2" key="1">
    <citation type="journal article" date="2023" name="Plant J.">
        <title>The genome of the king protea, Protea cynaroides.</title>
        <authorList>
            <person name="Chang J."/>
            <person name="Duong T.A."/>
            <person name="Schoeman C."/>
            <person name="Ma X."/>
            <person name="Roodt D."/>
            <person name="Barker N."/>
            <person name="Li Z."/>
            <person name="Van de Peer Y."/>
            <person name="Mizrachi E."/>
        </authorList>
    </citation>
    <scope>NUCLEOTIDE SEQUENCE</scope>
    <source>
        <tissue evidence="2">Young leaves</tissue>
    </source>
</reference>
<gene>
    <name evidence="2" type="ORF">NE237_006825</name>
</gene>
<dbReference type="PANTHER" id="PTHR31903:SF4">
    <property type="entry name" value="OS11G0490300 PROTEIN"/>
    <property type="match status" value="1"/>
</dbReference>
<comment type="caution">
    <text evidence="2">The sequence shown here is derived from an EMBL/GenBank/DDBJ whole genome shotgun (WGS) entry which is preliminary data.</text>
</comment>
<feature type="region of interest" description="Disordered" evidence="1">
    <location>
        <begin position="1"/>
        <end position="25"/>
    </location>
</feature>
<evidence type="ECO:0000313" key="3">
    <source>
        <dbReference type="Proteomes" id="UP001141806"/>
    </source>
</evidence>
<dbReference type="OrthoDB" id="1937859at2759"/>
<accession>A0A9Q0KNU0</accession>
<dbReference type="PANTHER" id="PTHR31903">
    <property type="entry name" value="F12F1.11-RELATED"/>
    <property type="match status" value="1"/>
</dbReference>
<evidence type="ECO:0000313" key="2">
    <source>
        <dbReference type="EMBL" id="KAJ4973651.1"/>
    </source>
</evidence>
<dbReference type="Proteomes" id="UP001141806">
    <property type="component" value="Unassembled WGS sequence"/>
</dbReference>
<dbReference type="AlphaFoldDB" id="A0A9Q0KNU0"/>
<sequence>MRNLYPKNKVKVYPSPSSSSSSTIPYCSSPTRDALSVLKLLPVAILALISVLSLEDREVLAYMITRSLTTTTSPSSMIEEKNKCKKLNAHKLPLFDCGCFDCYRSYWFRWDSSPNRELIHHAIEAFEEHLNNGELSKKNNGRGKKKDRMSRRRVIEKLATDRLEKERVVVSDKEAETPEKADSLPRSDAYPIIVSCAAEEEVEEEENQVEEEEKEEEDDVKCTPGMEAEVQVPAARYHHKGLVRKVLPDVLGLFNSRLWNLWGPSV</sequence>
<protein>
    <submittedName>
        <fullName evidence="2">Uncharacterized protein</fullName>
    </submittedName>
</protein>